<organism evidence="3 4">
    <name type="scientific">Stephania yunnanensis</name>
    <dbReference type="NCBI Taxonomy" id="152371"/>
    <lineage>
        <taxon>Eukaryota</taxon>
        <taxon>Viridiplantae</taxon>
        <taxon>Streptophyta</taxon>
        <taxon>Embryophyta</taxon>
        <taxon>Tracheophyta</taxon>
        <taxon>Spermatophyta</taxon>
        <taxon>Magnoliopsida</taxon>
        <taxon>Ranunculales</taxon>
        <taxon>Menispermaceae</taxon>
        <taxon>Menispermoideae</taxon>
        <taxon>Cissampelideae</taxon>
        <taxon>Stephania</taxon>
    </lineage>
</organism>
<evidence type="ECO:0000313" key="3">
    <source>
        <dbReference type="EMBL" id="KAK9151562.1"/>
    </source>
</evidence>
<sequence length="148" mass="17334">MKKLLDFGRKALFYVRVLSGYEERRIRSYRLELRTKLEQAQAKKEALRKIPEQAILGEVRRMVEEMQTLNRKLDETESAIQEYFKPFDKQAEVIMNTQLKAEEKNMKEMVKIMHERALQEKIAQESMSKSCSEAAEQNKLDKSSASTG</sequence>
<feature type="region of interest" description="Disordered" evidence="2">
    <location>
        <begin position="123"/>
        <end position="148"/>
    </location>
</feature>
<keyword evidence="1" id="KW-0175">Coiled coil</keyword>
<dbReference type="PANTHER" id="PTHR35749">
    <property type="entry name" value="OSJNBA0084A10.10 PROTEIN"/>
    <property type="match status" value="1"/>
</dbReference>
<dbReference type="AlphaFoldDB" id="A0AAP0KHT7"/>
<accession>A0AAP0KHT7</accession>
<evidence type="ECO:0000256" key="2">
    <source>
        <dbReference type="SAM" id="MobiDB-lite"/>
    </source>
</evidence>
<keyword evidence="4" id="KW-1185">Reference proteome</keyword>
<gene>
    <name evidence="3" type="ORF">Syun_009871</name>
</gene>
<feature type="coiled-coil region" evidence="1">
    <location>
        <begin position="30"/>
        <end position="79"/>
    </location>
</feature>
<evidence type="ECO:0000313" key="4">
    <source>
        <dbReference type="Proteomes" id="UP001420932"/>
    </source>
</evidence>
<proteinExistence type="predicted"/>
<dbReference type="PANTHER" id="PTHR35749:SF1">
    <property type="entry name" value="OSJNBA0084A10.10 PROTEIN"/>
    <property type="match status" value="1"/>
</dbReference>
<dbReference type="Proteomes" id="UP001420932">
    <property type="component" value="Unassembled WGS sequence"/>
</dbReference>
<evidence type="ECO:0000256" key="1">
    <source>
        <dbReference type="SAM" id="Coils"/>
    </source>
</evidence>
<reference evidence="3 4" key="1">
    <citation type="submission" date="2024-01" db="EMBL/GenBank/DDBJ databases">
        <title>Genome assemblies of Stephania.</title>
        <authorList>
            <person name="Yang L."/>
        </authorList>
    </citation>
    <scope>NUCLEOTIDE SEQUENCE [LARGE SCALE GENOMIC DNA]</scope>
    <source>
        <strain evidence="3">YNDBR</strain>
        <tissue evidence="3">Leaf</tissue>
    </source>
</reference>
<comment type="caution">
    <text evidence="3">The sequence shown here is derived from an EMBL/GenBank/DDBJ whole genome shotgun (WGS) entry which is preliminary data.</text>
</comment>
<name>A0AAP0KHT7_9MAGN</name>
<dbReference type="EMBL" id="JBBNAF010000004">
    <property type="protein sequence ID" value="KAK9151562.1"/>
    <property type="molecule type" value="Genomic_DNA"/>
</dbReference>
<protein>
    <submittedName>
        <fullName evidence="3">Uncharacterized protein</fullName>
    </submittedName>
</protein>